<evidence type="ECO:0000313" key="1">
    <source>
        <dbReference type="EMBL" id="MCU7694925.1"/>
    </source>
</evidence>
<name>A0AAE3IPH3_9BACT</name>
<dbReference type="EMBL" id="JAOTPL010000015">
    <property type="protein sequence ID" value="MCU7694925.1"/>
    <property type="molecule type" value="Genomic_DNA"/>
</dbReference>
<reference evidence="1" key="1">
    <citation type="submission" date="2022-10" db="EMBL/GenBank/DDBJ databases">
        <authorList>
            <person name="Kim H.S."/>
            <person name="Kim J.-S."/>
            <person name="Suh M.K."/>
            <person name="Eom M.K."/>
            <person name="Lee J.-S."/>
        </authorList>
    </citation>
    <scope>NUCLEOTIDE SEQUENCE</scope>
    <source>
        <strain evidence="1">LIP-5</strain>
    </source>
</reference>
<proteinExistence type="predicted"/>
<gene>
    <name evidence="1" type="ORF">OD355_10395</name>
</gene>
<organism evidence="1 2">
    <name type="scientific">Haoranjiania flava</name>
    <dbReference type="NCBI Taxonomy" id="1856322"/>
    <lineage>
        <taxon>Bacteria</taxon>
        <taxon>Pseudomonadati</taxon>
        <taxon>Bacteroidota</taxon>
        <taxon>Chitinophagia</taxon>
        <taxon>Chitinophagales</taxon>
        <taxon>Chitinophagaceae</taxon>
        <taxon>Haoranjiania</taxon>
    </lineage>
</organism>
<evidence type="ECO:0000313" key="2">
    <source>
        <dbReference type="Proteomes" id="UP001209317"/>
    </source>
</evidence>
<evidence type="ECO:0008006" key="3">
    <source>
        <dbReference type="Google" id="ProtNLM"/>
    </source>
</evidence>
<dbReference type="InterPro" id="IPR011990">
    <property type="entry name" value="TPR-like_helical_dom_sf"/>
</dbReference>
<dbReference type="Proteomes" id="UP001209317">
    <property type="component" value="Unassembled WGS sequence"/>
</dbReference>
<keyword evidence="2" id="KW-1185">Reference proteome</keyword>
<accession>A0AAE3IPH3</accession>
<dbReference type="SUPFAM" id="SSF81901">
    <property type="entry name" value="HCP-like"/>
    <property type="match status" value="1"/>
</dbReference>
<dbReference type="AlphaFoldDB" id="A0AAE3IPH3"/>
<sequence>MIKRALHIFCLRGSILTLLLLLLACCVYAQRRTKENARYEIDAKRYGVDLKSEEALPRGKEFIRLDSTYYVGWMMEGLYKHERSADALGFKNAVIPLRKAYDLLTTEFDENFHRVFLNYSSLQKNFTRFYDLLLITGALIGAYDNINMPDSSMRILNDIGRYKFKVDNLEELAFGQYFHKAWLYHRNRFLTGKQFSFLKNSIEANEKAAFDLCYSGLRYADEHKELSDEWFGENVNIIERLRIYHNLAILHSYNKNYDSSAYYYSQLNDYGVMSQNNYAGLQLELGNFADAEHYFSLAKEEKDEGYSLREPFYFLPQLLVFSGKTKEAIEMDNRIIYENGSTPGFGWYNIALARSYLYDGQLDSCEIALKKALNFKELHIGTTLTQSQYDFTINLLKLQLTDKKVEQIKFANRGWWYSFKTLWKILSLKIEKYVTEYNTAFQLTKNPEKDRMVYDLFCSESTTTYDEAWYLLKDFSSTYFERKYREYQHTDKRENIHRYFKLFEAKFQLQGGRVKTARQSFNAIIQNVTLDTTYEKLYMGRLYEGAIKSNKIFTEEYNHYCNSLYTTYPQLIPFSDIRIPMKLVIAGEENENIRAVIKELRKANIAWTDKDNIPKAEIRFEQRGNKYHARINTYNAAGKQVVVNENVFFSKTAGTGTEIALRLFGKGGAQIID</sequence>
<protein>
    <recommendedName>
        <fullName evidence="3">Tetratricopeptide repeat protein</fullName>
    </recommendedName>
</protein>
<dbReference type="Gene3D" id="1.25.40.10">
    <property type="entry name" value="Tetratricopeptide repeat domain"/>
    <property type="match status" value="1"/>
</dbReference>
<dbReference type="RefSeq" id="WP_263038410.1">
    <property type="nucleotide sequence ID" value="NZ_JAOTPL010000015.1"/>
</dbReference>
<comment type="caution">
    <text evidence="1">The sequence shown here is derived from an EMBL/GenBank/DDBJ whole genome shotgun (WGS) entry which is preliminary data.</text>
</comment>
<dbReference type="PROSITE" id="PS51257">
    <property type="entry name" value="PROKAR_LIPOPROTEIN"/>
    <property type="match status" value="1"/>
</dbReference>